<keyword evidence="2" id="KW-1185">Reference proteome</keyword>
<proteinExistence type="predicted"/>
<organism evidence="1 2">
    <name type="scientific">Paenibacillus nanensis</name>
    <dbReference type="NCBI Taxonomy" id="393251"/>
    <lineage>
        <taxon>Bacteria</taxon>
        <taxon>Bacillati</taxon>
        <taxon>Bacillota</taxon>
        <taxon>Bacilli</taxon>
        <taxon>Bacillales</taxon>
        <taxon>Paenibacillaceae</taxon>
        <taxon>Paenibacillus</taxon>
    </lineage>
</organism>
<dbReference type="RefSeq" id="WP_119599978.1">
    <property type="nucleotide sequence ID" value="NZ_QXQA01000006.1"/>
</dbReference>
<evidence type="ECO:0000313" key="1">
    <source>
        <dbReference type="EMBL" id="RIX52770.1"/>
    </source>
</evidence>
<gene>
    <name evidence="1" type="ORF">D3P08_12250</name>
</gene>
<dbReference type="EMBL" id="QXQA01000006">
    <property type="protein sequence ID" value="RIX52770.1"/>
    <property type="molecule type" value="Genomic_DNA"/>
</dbReference>
<dbReference type="Proteomes" id="UP000266482">
    <property type="component" value="Unassembled WGS sequence"/>
</dbReference>
<dbReference type="AlphaFoldDB" id="A0A3A1V5E6"/>
<sequence>MDGPFLAYEAWDKFVLRLLAGGGFCAKNHTKASASEAFEGDLYEKSYKSERLASPHQHFERKIVQKLGREKLATGICTKSRAKANAL</sequence>
<comment type="caution">
    <text evidence="1">The sequence shown here is derived from an EMBL/GenBank/DDBJ whole genome shotgun (WGS) entry which is preliminary data.</text>
</comment>
<reference evidence="1 2" key="1">
    <citation type="submission" date="2018-09" db="EMBL/GenBank/DDBJ databases">
        <title>Paenibacillus aracenensis nov. sp. isolated from a cave in southern Spain.</title>
        <authorList>
            <person name="Jurado V."/>
            <person name="Gutierrez-Patricio S."/>
            <person name="Gonzalez-Pimentel J.L."/>
            <person name="Miller A.Z."/>
            <person name="Laiz L."/>
            <person name="Saiz-Jimenez C."/>
        </authorList>
    </citation>
    <scope>NUCLEOTIDE SEQUENCE [LARGE SCALE GENOMIC DNA]</scope>
    <source>
        <strain evidence="1 2">DSM 22867</strain>
    </source>
</reference>
<protein>
    <submittedName>
        <fullName evidence="1">Uncharacterized protein</fullName>
    </submittedName>
</protein>
<accession>A0A3A1V5E6</accession>
<name>A0A3A1V5E6_9BACL</name>
<evidence type="ECO:0000313" key="2">
    <source>
        <dbReference type="Proteomes" id="UP000266482"/>
    </source>
</evidence>